<reference evidence="10" key="1">
    <citation type="submission" date="2020-12" db="EMBL/GenBank/DDBJ databases">
        <title>Metabolic potential, ecology and presence of endohyphal bacteria is reflected in genomic diversity of Mucoromycotina.</title>
        <authorList>
            <person name="Muszewska A."/>
            <person name="Okrasinska A."/>
            <person name="Steczkiewicz K."/>
            <person name="Drgas O."/>
            <person name="Orlowska M."/>
            <person name="Perlinska-Lenart U."/>
            <person name="Aleksandrzak-Piekarczyk T."/>
            <person name="Szatraj K."/>
            <person name="Zielenkiewicz U."/>
            <person name="Pilsyk S."/>
            <person name="Malc E."/>
            <person name="Mieczkowski P."/>
            <person name="Kruszewska J.S."/>
            <person name="Biernat P."/>
            <person name="Pawlowska J."/>
        </authorList>
    </citation>
    <scope>NUCLEOTIDE SEQUENCE</scope>
    <source>
        <strain evidence="10">WA0000017839</strain>
    </source>
</reference>
<evidence type="ECO:0000256" key="5">
    <source>
        <dbReference type="ARBA" id="ARBA00022692"/>
    </source>
</evidence>
<evidence type="ECO:0000313" key="10">
    <source>
        <dbReference type="EMBL" id="KAG2209790.1"/>
    </source>
</evidence>
<evidence type="ECO:0000256" key="2">
    <source>
        <dbReference type="ARBA" id="ARBA00005179"/>
    </source>
</evidence>
<dbReference type="Proteomes" id="UP000603453">
    <property type="component" value="Unassembled WGS sequence"/>
</dbReference>
<dbReference type="GO" id="GO:0006629">
    <property type="term" value="P:lipid metabolic process"/>
    <property type="evidence" value="ECO:0007669"/>
    <property type="project" value="InterPro"/>
</dbReference>
<feature type="transmembrane region" description="Helical" evidence="8">
    <location>
        <begin position="281"/>
        <end position="300"/>
    </location>
</feature>
<protein>
    <recommendedName>
        <fullName evidence="9">Wax synthase domain-containing protein</fullName>
    </recommendedName>
</protein>
<dbReference type="PANTHER" id="PTHR31595:SF57">
    <property type="entry name" value="OS04G0481900 PROTEIN"/>
    <property type="match status" value="1"/>
</dbReference>
<proteinExistence type="inferred from homology"/>
<sequence length="348" mass="40114">MDGYIKPMIDISIPGPYIQLDIVPLTLFYMVISYLDYYLYCRTTLTFSKYKHWHRLYHLILPFLFAPKRQAFSTAFIAFPWFVASVGAYSTQLYKYQQLKLEGPPQSFKDYVISVGIEGLSSQGPEENKQEGVRVEGVRRVLNHIIIMALGKALLTPILLHDPKLLLAMPWYSWNSIWFGFLMGFKGYTLMLSTDMGLATIQILTGVSTLHVFNRPFLASSPKDFWGNRWNLVVRNLFRKQLYTKEKKPARELAYHRCLAFLVSGLMHEGIMTLANRTLTLEQFCFFTLHGFAVLLQSLVSTRISSKLPRSVSIVLTMLFFGCTSQLFLAPFLRYEEQCALFGQHSFI</sequence>
<dbReference type="EMBL" id="JAEPRD010000014">
    <property type="protein sequence ID" value="KAG2209790.1"/>
    <property type="molecule type" value="Genomic_DNA"/>
</dbReference>
<evidence type="ECO:0000256" key="8">
    <source>
        <dbReference type="SAM" id="Phobius"/>
    </source>
</evidence>
<comment type="subcellular location">
    <subcellularLocation>
        <location evidence="1">Membrane</location>
        <topology evidence="1">Multi-pass membrane protein</topology>
    </subcellularLocation>
</comment>
<dbReference type="Pfam" id="PF13813">
    <property type="entry name" value="MBOAT_2"/>
    <property type="match status" value="1"/>
</dbReference>
<dbReference type="InterPro" id="IPR044851">
    <property type="entry name" value="Wax_synthase"/>
</dbReference>
<feature type="transmembrane region" description="Helical" evidence="8">
    <location>
        <begin position="141"/>
        <end position="160"/>
    </location>
</feature>
<dbReference type="OrthoDB" id="1077582at2759"/>
<evidence type="ECO:0000259" key="9">
    <source>
        <dbReference type="Pfam" id="PF13813"/>
    </source>
</evidence>
<comment type="pathway">
    <text evidence="2">Secondary metabolite biosynthesis.</text>
</comment>
<evidence type="ECO:0000256" key="3">
    <source>
        <dbReference type="ARBA" id="ARBA00007282"/>
    </source>
</evidence>
<feature type="domain" description="Wax synthase" evidence="9">
    <location>
        <begin position="212"/>
        <end position="288"/>
    </location>
</feature>
<evidence type="ECO:0000256" key="6">
    <source>
        <dbReference type="ARBA" id="ARBA00022989"/>
    </source>
</evidence>
<feature type="transmembrane region" description="Helical" evidence="8">
    <location>
        <begin position="20"/>
        <end position="40"/>
    </location>
</feature>
<accession>A0A8H7RG79</accession>
<dbReference type="InterPro" id="IPR032805">
    <property type="entry name" value="Wax_synthase_dom"/>
</dbReference>
<dbReference type="GO" id="GO:0008374">
    <property type="term" value="F:O-acyltransferase activity"/>
    <property type="evidence" value="ECO:0007669"/>
    <property type="project" value="InterPro"/>
</dbReference>
<feature type="transmembrane region" description="Helical" evidence="8">
    <location>
        <begin position="71"/>
        <end position="90"/>
    </location>
</feature>
<evidence type="ECO:0000256" key="7">
    <source>
        <dbReference type="ARBA" id="ARBA00023136"/>
    </source>
</evidence>
<gene>
    <name evidence="10" type="ORF">INT47_001938</name>
</gene>
<keyword evidence="11" id="KW-1185">Reference proteome</keyword>
<organism evidence="10 11">
    <name type="scientific">Mucor saturninus</name>
    <dbReference type="NCBI Taxonomy" id="64648"/>
    <lineage>
        <taxon>Eukaryota</taxon>
        <taxon>Fungi</taxon>
        <taxon>Fungi incertae sedis</taxon>
        <taxon>Mucoromycota</taxon>
        <taxon>Mucoromycotina</taxon>
        <taxon>Mucoromycetes</taxon>
        <taxon>Mucorales</taxon>
        <taxon>Mucorineae</taxon>
        <taxon>Mucoraceae</taxon>
        <taxon>Mucor</taxon>
    </lineage>
</organism>
<evidence type="ECO:0000256" key="4">
    <source>
        <dbReference type="ARBA" id="ARBA00022679"/>
    </source>
</evidence>
<dbReference type="AlphaFoldDB" id="A0A8H7RG79"/>
<keyword evidence="5 8" id="KW-0812">Transmembrane</keyword>
<feature type="transmembrane region" description="Helical" evidence="8">
    <location>
        <begin position="172"/>
        <end position="192"/>
    </location>
</feature>
<feature type="transmembrane region" description="Helical" evidence="8">
    <location>
        <begin position="312"/>
        <end position="333"/>
    </location>
</feature>
<evidence type="ECO:0000256" key="1">
    <source>
        <dbReference type="ARBA" id="ARBA00004141"/>
    </source>
</evidence>
<dbReference type="GO" id="GO:0016020">
    <property type="term" value="C:membrane"/>
    <property type="evidence" value="ECO:0007669"/>
    <property type="project" value="UniProtKB-SubCell"/>
</dbReference>
<feature type="transmembrane region" description="Helical" evidence="8">
    <location>
        <begin position="254"/>
        <end position="275"/>
    </location>
</feature>
<comment type="similarity">
    <text evidence="3">Belongs to the wax synthase family.</text>
</comment>
<comment type="caution">
    <text evidence="10">The sequence shown here is derived from an EMBL/GenBank/DDBJ whole genome shotgun (WGS) entry which is preliminary data.</text>
</comment>
<dbReference type="PANTHER" id="PTHR31595">
    <property type="entry name" value="LONG-CHAIN-ALCOHOL O-FATTY-ACYLTRANSFERASE 3-RELATED"/>
    <property type="match status" value="1"/>
</dbReference>
<keyword evidence="4" id="KW-0808">Transferase</keyword>
<evidence type="ECO:0000313" key="11">
    <source>
        <dbReference type="Proteomes" id="UP000603453"/>
    </source>
</evidence>
<name>A0A8H7RG79_9FUNG</name>
<keyword evidence="6 8" id="KW-1133">Transmembrane helix</keyword>
<keyword evidence="7 8" id="KW-0472">Membrane</keyword>